<name>A0A139AX00_GONPJ</name>
<dbReference type="Proteomes" id="UP000070544">
    <property type="component" value="Unassembled WGS sequence"/>
</dbReference>
<organism evidence="2 3">
    <name type="scientific">Gonapodya prolifera (strain JEL478)</name>
    <name type="common">Monoblepharis prolifera</name>
    <dbReference type="NCBI Taxonomy" id="1344416"/>
    <lineage>
        <taxon>Eukaryota</taxon>
        <taxon>Fungi</taxon>
        <taxon>Fungi incertae sedis</taxon>
        <taxon>Chytridiomycota</taxon>
        <taxon>Chytridiomycota incertae sedis</taxon>
        <taxon>Monoblepharidomycetes</taxon>
        <taxon>Monoblepharidales</taxon>
        <taxon>Gonapodyaceae</taxon>
        <taxon>Gonapodya</taxon>
    </lineage>
</organism>
<reference evidence="2 3" key="1">
    <citation type="journal article" date="2015" name="Genome Biol. Evol.">
        <title>Phylogenomic analyses indicate that early fungi evolved digesting cell walls of algal ancestors of land plants.</title>
        <authorList>
            <person name="Chang Y."/>
            <person name="Wang S."/>
            <person name="Sekimoto S."/>
            <person name="Aerts A.L."/>
            <person name="Choi C."/>
            <person name="Clum A."/>
            <person name="LaButti K.M."/>
            <person name="Lindquist E.A."/>
            <person name="Yee Ngan C."/>
            <person name="Ohm R.A."/>
            <person name="Salamov A.A."/>
            <person name="Grigoriev I.V."/>
            <person name="Spatafora J.W."/>
            <person name="Berbee M.L."/>
        </authorList>
    </citation>
    <scope>NUCLEOTIDE SEQUENCE [LARGE SCALE GENOMIC DNA]</scope>
    <source>
        <strain evidence="2 3">JEL478</strain>
    </source>
</reference>
<sequence>MSAHSQSSVSRLLTAAALVAAPLLAAAQTYNPATCTGADYPVIVNLPAGSNITIPGGVIGTSTGALGTDAVTWVVEDGGVTVNPNPAYLPNDNFWFYKFDTAECFDITQWNTIEFEYMAPAGSSFGWTMTVHQPSCSLAGPFGCFNATYYCPRGPGESFKRPLYFLIWLMFCLPRRHLVPLPERVHQVWYNRRVLAEAFPSSVRLPYQHRRQRHGLLPH</sequence>
<feature type="chain" id="PRO_5007296459" evidence="1">
    <location>
        <begin position="28"/>
        <end position="219"/>
    </location>
</feature>
<keyword evidence="1" id="KW-0732">Signal</keyword>
<dbReference type="OrthoDB" id="2107553at2759"/>
<dbReference type="EMBL" id="KQ965733">
    <property type="protein sequence ID" value="KXS21229.1"/>
    <property type="molecule type" value="Genomic_DNA"/>
</dbReference>
<proteinExistence type="predicted"/>
<accession>A0A139AX00</accession>
<evidence type="ECO:0000313" key="2">
    <source>
        <dbReference type="EMBL" id="KXS21229.1"/>
    </source>
</evidence>
<dbReference type="AlphaFoldDB" id="A0A139AX00"/>
<keyword evidence="3" id="KW-1185">Reference proteome</keyword>
<feature type="signal peptide" evidence="1">
    <location>
        <begin position="1"/>
        <end position="27"/>
    </location>
</feature>
<gene>
    <name evidence="2" type="ORF">M427DRAFT_313931</name>
</gene>
<evidence type="ECO:0000313" key="3">
    <source>
        <dbReference type="Proteomes" id="UP000070544"/>
    </source>
</evidence>
<evidence type="ECO:0000256" key="1">
    <source>
        <dbReference type="SAM" id="SignalP"/>
    </source>
</evidence>
<protein>
    <submittedName>
        <fullName evidence="2">Uncharacterized protein</fullName>
    </submittedName>
</protein>